<dbReference type="InterPro" id="IPR007730">
    <property type="entry name" value="SPOR-like_dom"/>
</dbReference>
<evidence type="ECO:0000259" key="1">
    <source>
        <dbReference type="PROSITE" id="PS51724"/>
    </source>
</evidence>
<dbReference type="Proteomes" id="UP000305848">
    <property type="component" value="Unassembled WGS sequence"/>
</dbReference>
<dbReference type="RefSeq" id="WP_137261142.1">
    <property type="nucleotide sequence ID" value="NZ_SZQL01000004.1"/>
</dbReference>
<proteinExistence type="predicted"/>
<keyword evidence="3" id="KW-1185">Reference proteome</keyword>
<organism evidence="2 3">
    <name type="scientific">Ilyomonas limi</name>
    <dbReference type="NCBI Taxonomy" id="2575867"/>
    <lineage>
        <taxon>Bacteria</taxon>
        <taxon>Pseudomonadati</taxon>
        <taxon>Bacteroidota</taxon>
        <taxon>Chitinophagia</taxon>
        <taxon>Chitinophagales</taxon>
        <taxon>Chitinophagaceae</taxon>
        <taxon>Ilyomonas</taxon>
    </lineage>
</organism>
<sequence length="142" mass="16595">MKAIISCIFCLYTVCAFSQDSIVVRKDSRLDMLNAKQASLNKFASKFTSNGLYRGYRLQVLNTRSRDQAYKMKAELLQRFPEQKSYVLFQAPYFKIRFGNFTDKEDALRYKNILAAIYPQGIYVVNDEVEYKPPREEETDAQ</sequence>
<name>A0A4U3L4K6_9BACT</name>
<dbReference type="Gene3D" id="3.30.70.1070">
    <property type="entry name" value="Sporulation related repeat"/>
    <property type="match status" value="1"/>
</dbReference>
<dbReference type="AlphaFoldDB" id="A0A4U3L4K6"/>
<comment type="caution">
    <text evidence="2">The sequence shown here is derived from an EMBL/GenBank/DDBJ whole genome shotgun (WGS) entry which is preliminary data.</text>
</comment>
<evidence type="ECO:0000313" key="3">
    <source>
        <dbReference type="Proteomes" id="UP000305848"/>
    </source>
</evidence>
<evidence type="ECO:0000313" key="2">
    <source>
        <dbReference type="EMBL" id="TKK69920.1"/>
    </source>
</evidence>
<protein>
    <submittedName>
        <fullName evidence="2">SPOR domain-containing protein</fullName>
    </submittedName>
</protein>
<dbReference type="GO" id="GO:0042834">
    <property type="term" value="F:peptidoglycan binding"/>
    <property type="evidence" value="ECO:0007669"/>
    <property type="project" value="InterPro"/>
</dbReference>
<dbReference type="OrthoDB" id="2473397at2"/>
<dbReference type="Pfam" id="PF05036">
    <property type="entry name" value="SPOR"/>
    <property type="match status" value="1"/>
</dbReference>
<dbReference type="PROSITE" id="PS51724">
    <property type="entry name" value="SPOR"/>
    <property type="match status" value="1"/>
</dbReference>
<dbReference type="EMBL" id="SZQL01000004">
    <property type="protein sequence ID" value="TKK69920.1"/>
    <property type="molecule type" value="Genomic_DNA"/>
</dbReference>
<reference evidence="2 3" key="1">
    <citation type="submission" date="2019-05" db="EMBL/GenBank/DDBJ databases">
        <title>Panacibacter sp. strain 17mud1-8 Genome sequencing and assembly.</title>
        <authorList>
            <person name="Chhetri G."/>
        </authorList>
    </citation>
    <scope>NUCLEOTIDE SEQUENCE [LARGE SCALE GENOMIC DNA]</scope>
    <source>
        <strain evidence="2 3">17mud1-8</strain>
    </source>
</reference>
<dbReference type="SUPFAM" id="SSF110997">
    <property type="entry name" value="Sporulation related repeat"/>
    <property type="match status" value="1"/>
</dbReference>
<accession>A0A4U3L4K6</accession>
<dbReference type="InterPro" id="IPR036680">
    <property type="entry name" value="SPOR-like_sf"/>
</dbReference>
<feature type="domain" description="SPOR" evidence="1">
    <location>
        <begin position="50"/>
        <end position="126"/>
    </location>
</feature>
<gene>
    <name evidence="2" type="ORF">FC093_07540</name>
</gene>